<dbReference type="Gene3D" id="2.40.110.10">
    <property type="entry name" value="Butyryl-CoA Dehydrogenase, subunit A, domain 2"/>
    <property type="match status" value="1"/>
</dbReference>
<dbReference type="PANTHER" id="PTHR43884:SF12">
    <property type="entry name" value="ISOVALERYL-COA DEHYDROGENASE, MITOCHONDRIAL-RELATED"/>
    <property type="match status" value="1"/>
</dbReference>
<proteinExistence type="inferred from homology"/>
<dbReference type="GO" id="GO:0050660">
    <property type="term" value="F:flavin adenine dinucleotide binding"/>
    <property type="evidence" value="ECO:0007669"/>
    <property type="project" value="InterPro"/>
</dbReference>
<dbReference type="Proteomes" id="UP000265560">
    <property type="component" value="Chromosome"/>
</dbReference>
<dbReference type="InterPro" id="IPR037069">
    <property type="entry name" value="AcylCoA_DH/ox_N_sf"/>
</dbReference>
<evidence type="ECO:0000313" key="11">
    <source>
        <dbReference type="Proteomes" id="UP000265560"/>
    </source>
</evidence>
<keyword evidence="3 6" id="KW-0285">Flavoprotein</keyword>
<comment type="similarity">
    <text evidence="2 6">Belongs to the acyl-CoA dehydrogenase family.</text>
</comment>
<dbReference type="OrthoDB" id="9775090at2"/>
<evidence type="ECO:0000256" key="3">
    <source>
        <dbReference type="ARBA" id="ARBA00022630"/>
    </source>
</evidence>
<dbReference type="Pfam" id="PF00441">
    <property type="entry name" value="Acyl-CoA_dh_1"/>
    <property type="match status" value="1"/>
</dbReference>
<dbReference type="RefSeq" id="WP_119893024.1">
    <property type="nucleotide sequence ID" value="NZ_CP032419.1"/>
</dbReference>
<dbReference type="EMBL" id="CP032419">
    <property type="protein sequence ID" value="AYC32403.1"/>
    <property type="molecule type" value="Genomic_DNA"/>
</dbReference>
<name>A0A385Z3D1_9PSED</name>
<dbReference type="InterPro" id="IPR006089">
    <property type="entry name" value="Acyl-CoA_DH_CS"/>
</dbReference>
<evidence type="ECO:0000256" key="4">
    <source>
        <dbReference type="ARBA" id="ARBA00022827"/>
    </source>
</evidence>
<evidence type="ECO:0000259" key="8">
    <source>
        <dbReference type="Pfam" id="PF02770"/>
    </source>
</evidence>
<evidence type="ECO:0000256" key="6">
    <source>
        <dbReference type="RuleBase" id="RU362125"/>
    </source>
</evidence>
<reference evidence="11" key="1">
    <citation type="submission" date="2018-09" db="EMBL/GenBank/DDBJ databases">
        <authorList>
            <person name="Zhu H."/>
        </authorList>
    </citation>
    <scope>NUCLEOTIDE SEQUENCE [LARGE SCALE GENOMIC DNA]</scope>
    <source>
        <strain evidence="11">K2W31S-8</strain>
    </source>
</reference>
<keyword evidence="5 6" id="KW-0560">Oxidoreductase</keyword>
<dbReference type="FunFam" id="1.20.140.10:FF:000001">
    <property type="entry name" value="Acyl-CoA dehydrogenase"/>
    <property type="match status" value="1"/>
</dbReference>
<feature type="domain" description="Acyl-CoA oxidase/dehydrogenase middle" evidence="8">
    <location>
        <begin position="126"/>
        <end position="222"/>
    </location>
</feature>
<evidence type="ECO:0000313" key="10">
    <source>
        <dbReference type="EMBL" id="AYC32403.1"/>
    </source>
</evidence>
<evidence type="ECO:0000256" key="2">
    <source>
        <dbReference type="ARBA" id="ARBA00009347"/>
    </source>
</evidence>
<evidence type="ECO:0000256" key="1">
    <source>
        <dbReference type="ARBA" id="ARBA00001974"/>
    </source>
</evidence>
<dbReference type="Gene3D" id="1.20.140.10">
    <property type="entry name" value="Butyryl-CoA Dehydrogenase, subunit A, domain 3"/>
    <property type="match status" value="1"/>
</dbReference>
<dbReference type="PANTHER" id="PTHR43884">
    <property type="entry name" value="ACYL-COA DEHYDROGENASE"/>
    <property type="match status" value="1"/>
</dbReference>
<evidence type="ECO:0000259" key="9">
    <source>
        <dbReference type="Pfam" id="PF02771"/>
    </source>
</evidence>
<keyword evidence="11" id="KW-1185">Reference proteome</keyword>
<organism evidence="10 11">
    <name type="scientific">Pseudomonas cavernae</name>
    <dbReference type="NCBI Taxonomy" id="2320867"/>
    <lineage>
        <taxon>Bacteria</taxon>
        <taxon>Pseudomonadati</taxon>
        <taxon>Pseudomonadota</taxon>
        <taxon>Gammaproteobacteria</taxon>
        <taxon>Pseudomonadales</taxon>
        <taxon>Pseudomonadaceae</taxon>
        <taxon>Pseudomonas</taxon>
    </lineage>
</organism>
<keyword evidence="4 6" id="KW-0274">FAD</keyword>
<dbReference type="SUPFAM" id="SSF47203">
    <property type="entry name" value="Acyl-CoA dehydrogenase C-terminal domain-like"/>
    <property type="match status" value="1"/>
</dbReference>
<dbReference type="InterPro" id="IPR006091">
    <property type="entry name" value="Acyl-CoA_Oxase/DH_mid-dom"/>
</dbReference>
<dbReference type="Gene3D" id="1.10.540.10">
    <property type="entry name" value="Acyl-CoA dehydrogenase/oxidase, N-terminal domain"/>
    <property type="match status" value="1"/>
</dbReference>
<dbReference type="InterPro" id="IPR046373">
    <property type="entry name" value="Acyl-CoA_Oxase/DH_mid-dom_sf"/>
</dbReference>
<dbReference type="InterPro" id="IPR013786">
    <property type="entry name" value="AcylCoA_DH/ox_N"/>
</dbReference>
<feature type="domain" description="Acyl-CoA dehydrogenase/oxidase N-terminal" evidence="9">
    <location>
        <begin position="13"/>
        <end position="122"/>
    </location>
</feature>
<evidence type="ECO:0000256" key="5">
    <source>
        <dbReference type="ARBA" id="ARBA00023002"/>
    </source>
</evidence>
<sequence length="383" mass="42359">MQLDNYRSPWMNEELSAFGDSIRRFVRERMAPHEDEWRAQHQGDRETWLACGEMGMILPDVPSEYGGADGTPAHYAVVLQELAYGGSASIALSINHIVGHYILAGGTEAQKQQWLPKIASGEVICSIAMTEPGTGSDLQGVRTRAVKKGDKYVISGSKTFISNGQLSDMVVVVAKTDLEAKGSKGISLFIVDTKTPGFIRGKCLDKIGMPGQDTSEMFFDECEVPADCLLGGAEGRGFYQLMQQLPYERAEIGIQAVAHMERALALTVEYTKERKAFGKAILDFQNTRFQLADVKATVVASRTFVDLIIQRWVDGTLDTTLASMGKFWLTDRQGEVMDRCLQFFGGFGYMNEYPIARMFADARVARIYGGANEIQRELVGRSL</sequence>
<protein>
    <submittedName>
        <fullName evidence="10">Acyl-CoA dehydrogenase</fullName>
    </submittedName>
</protein>
<dbReference type="Pfam" id="PF02770">
    <property type="entry name" value="Acyl-CoA_dh_M"/>
    <property type="match status" value="1"/>
</dbReference>
<dbReference type="InterPro" id="IPR036250">
    <property type="entry name" value="AcylCo_DH-like_C"/>
</dbReference>
<dbReference type="AlphaFoldDB" id="A0A385Z3D1"/>
<dbReference type="FunFam" id="2.40.110.10:FF:000002">
    <property type="entry name" value="Acyl-CoA dehydrogenase fadE12"/>
    <property type="match status" value="1"/>
</dbReference>
<dbReference type="SUPFAM" id="SSF56645">
    <property type="entry name" value="Acyl-CoA dehydrogenase NM domain-like"/>
    <property type="match status" value="1"/>
</dbReference>
<accession>A0A385Z3D1</accession>
<feature type="domain" description="Acyl-CoA dehydrogenase/oxidase C-terminal" evidence="7">
    <location>
        <begin position="235"/>
        <end position="383"/>
    </location>
</feature>
<dbReference type="InterPro" id="IPR009100">
    <property type="entry name" value="AcylCoA_DH/oxidase_NM_dom_sf"/>
</dbReference>
<comment type="cofactor">
    <cofactor evidence="1 6">
        <name>FAD</name>
        <dbReference type="ChEBI" id="CHEBI:57692"/>
    </cofactor>
</comment>
<evidence type="ECO:0000259" key="7">
    <source>
        <dbReference type="Pfam" id="PF00441"/>
    </source>
</evidence>
<gene>
    <name evidence="10" type="ORF">D3880_08435</name>
</gene>
<dbReference type="PROSITE" id="PS00073">
    <property type="entry name" value="ACYL_COA_DH_2"/>
    <property type="match status" value="1"/>
</dbReference>
<dbReference type="GO" id="GO:0003995">
    <property type="term" value="F:acyl-CoA dehydrogenase activity"/>
    <property type="evidence" value="ECO:0007669"/>
    <property type="project" value="InterPro"/>
</dbReference>
<dbReference type="InterPro" id="IPR009075">
    <property type="entry name" value="AcylCo_DH/oxidase_C"/>
</dbReference>
<dbReference type="Pfam" id="PF02771">
    <property type="entry name" value="Acyl-CoA_dh_N"/>
    <property type="match status" value="1"/>
</dbReference>
<dbReference type="KEGG" id="pcav:D3880_08435"/>